<comment type="caution">
    <text evidence="3">The sequence shown here is derived from an EMBL/GenBank/DDBJ whole genome shotgun (WGS) entry which is preliminary data.</text>
</comment>
<proteinExistence type="predicted"/>
<evidence type="ECO:0000313" key="4">
    <source>
        <dbReference type="Proteomes" id="UP000053881"/>
    </source>
</evidence>
<evidence type="ECO:0000256" key="1">
    <source>
        <dbReference type="SAM" id="Phobius"/>
    </source>
</evidence>
<feature type="transmembrane region" description="Helical" evidence="1">
    <location>
        <begin position="30"/>
        <end position="51"/>
    </location>
</feature>
<name>A0A0Q9Y7A0_9BACI</name>
<dbReference type="EMBL" id="LGPB01000034">
    <property type="protein sequence ID" value="KRG16752.1"/>
    <property type="molecule type" value="Genomic_DNA"/>
</dbReference>
<evidence type="ECO:0000313" key="3">
    <source>
        <dbReference type="EMBL" id="KRG16752.1"/>
    </source>
</evidence>
<keyword evidence="1" id="KW-0812">Transmembrane</keyword>
<feature type="domain" description="Sigma factor regulator C-terminal" evidence="2">
    <location>
        <begin position="176"/>
        <end position="251"/>
    </location>
</feature>
<evidence type="ECO:0000259" key="2">
    <source>
        <dbReference type="Pfam" id="PF13791"/>
    </source>
</evidence>
<protein>
    <recommendedName>
        <fullName evidence="2">Sigma factor regulator C-terminal domain-containing protein</fullName>
    </recommendedName>
</protein>
<dbReference type="Pfam" id="PF13791">
    <property type="entry name" value="Sigma_reg_C"/>
    <property type="match status" value="1"/>
</dbReference>
<gene>
    <name evidence="3" type="ORF">ACA29_04005</name>
</gene>
<dbReference type="PATRIC" id="fig|217031.4.peg.1328"/>
<reference evidence="3 4" key="1">
    <citation type="submission" date="2015-06" db="EMBL/GenBank/DDBJ databases">
        <title>Genome sequencing project of Bacillus galactosidilyticus PL133.</title>
        <authorList>
            <person name="Gaiero J."/>
            <person name="Nicol R."/>
            <person name="Habash M."/>
        </authorList>
    </citation>
    <scope>NUCLEOTIDE SEQUENCE [LARGE SCALE GENOMIC DNA]</scope>
    <source>
        <strain evidence="3 4">PL133</strain>
    </source>
</reference>
<organism evidence="3 4">
    <name type="scientific">Lederbergia galactosidilytica</name>
    <dbReference type="NCBI Taxonomy" id="217031"/>
    <lineage>
        <taxon>Bacteria</taxon>
        <taxon>Bacillati</taxon>
        <taxon>Bacillota</taxon>
        <taxon>Bacilli</taxon>
        <taxon>Bacillales</taxon>
        <taxon>Bacillaceae</taxon>
        <taxon>Lederbergia</taxon>
    </lineage>
</organism>
<dbReference type="InterPro" id="IPR025672">
    <property type="entry name" value="Sigma_reg_C_dom"/>
</dbReference>
<accession>A0A0Q9Y7A0</accession>
<keyword evidence="1" id="KW-0472">Membrane</keyword>
<dbReference type="AlphaFoldDB" id="A0A0Q9Y7A0"/>
<dbReference type="Proteomes" id="UP000053881">
    <property type="component" value="Unassembled WGS sequence"/>
</dbReference>
<sequence>MKKNKKDSEIDFVSSSSFQKSIRKTKWKQLILYTFISIITLIVFIFCFYSGTQYLINKKIDHNTRQSLGQTKGAGISNQTTRYYYNTLNAIGETTYYKKIGNRNFVWNTERKKYPAIGRVEVLSRGSGMTEINEMDIEAQRVVRYNQLNNERIVDFYYPRVEYDYLPNELDIAVGLDKNKLIEVALSFNKPMSSNELAEILGYKNVDWLWTEQYTEKQMKEINKLDGDSLKVKNGDNASGFSVTEKYPYEENLTGDTTISGAIISGTPQDLERFQNLDIIRASVIGVTIDKY</sequence>
<keyword evidence="1" id="KW-1133">Transmembrane helix</keyword>